<dbReference type="Pfam" id="PF18859">
    <property type="entry name" value="acVLRF1"/>
    <property type="match status" value="1"/>
</dbReference>
<dbReference type="Proteomes" id="UP000000758">
    <property type="component" value="Chromosome"/>
</dbReference>
<dbReference type="SUPFAM" id="SSF53137">
    <property type="entry name" value="Translational machinery components"/>
    <property type="match status" value="1"/>
</dbReference>
<keyword evidence="3" id="KW-1185">Reference proteome</keyword>
<protein>
    <submittedName>
        <fullName evidence="2">Peptide chain release factor 1</fullName>
    </submittedName>
</protein>
<evidence type="ECO:0000313" key="2">
    <source>
        <dbReference type="EMBL" id="ABK78305.1"/>
    </source>
</evidence>
<dbReference type="EnsemblBacteria" id="ABK78305">
    <property type="protein sequence ID" value="ABK78305"/>
    <property type="gene ID" value="CENSYa_1689"/>
</dbReference>
<feature type="domain" description="Actinobacteria/chloroflexi VLRF1 release factor" evidence="1">
    <location>
        <begin position="129"/>
        <end position="206"/>
    </location>
</feature>
<dbReference type="InterPro" id="IPR040783">
    <property type="entry name" value="VLRF1"/>
</dbReference>
<reference evidence="2 3" key="1">
    <citation type="journal article" date="2006" name="Proc. Natl. Acad. Sci. U.S.A.">
        <title>Genomic analysis of the uncultivated marine crenarchaeote Cenarchaeum symbiosum.</title>
        <authorList>
            <person name="Hallam S.J."/>
            <person name="Konstantinidis K.T."/>
            <person name="Putnam N."/>
            <person name="Schleper C."/>
            <person name="Watanabe Y."/>
            <person name="Sugahara J."/>
            <person name="Preston C."/>
            <person name="de la Torre J."/>
            <person name="Richardson P.M."/>
            <person name="DeLong E.F."/>
        </authorList>
    </citation>
    <scope>NUCLEOTIDE SEQUENCE [LARGE SCALE GENOMIC DNA]</scope>
    <source>
        <strain evidence="3">A</strain>
    </source>
</reference>
<evidence type="ECO:0000259" key="1">
    <source>
        <dbReference type="Pfam" id="PF18859"/>
    </source>
</evidence>
<proteinExistence type="predicted"/>
<name>A0RY88_CENSY</name>
<dbReference type="Gene3D" id="3.30.420.60">
    <property type="entry name" value="eRF1 domain 2"/>
    <property type="match status" value="1"/>
</dbReference>
<dbReference type="EMBL" id="DP000238">
    <property type="protein sequence ID" value="ABK78305.1"/>
    <property type="molecule type" value="Genomic_DNA"/>
</dbReference>
<dbReference type="KEGG" id="csy:CENSYa_1689"/>
<organism evidence="2 3">
    <name type="scientific">Cenarchaeum symbiosum (strain A)</name>
    <dbReference type="NCBI Taxonomy" id="414004"/>
    <lineage>
        <taxon>Archaea</taxon>
        <taxon>Nitrososphaerota</taxon>
        <taxon>Candidatus Cenarchaeales</taxon>
        <taxon>Candidatus Cenarchaeaceae</taxon>
        <taxon>Candidatus Cenarchaeum</taxon>
    </lineage>
</organism>
<gene>
    <name evidence="2" type="ordered locus">CENSYa_1689</name>
</gene>
<dbReference type="STRING" id="414004.CENSYa_1689"/>
<dbReference type="AlphaFoldDB" id="A0RY88"/>
<dbReference type="HOGENOM" id="CLU_784369_0_0_2"/>
<evidence type="ECO:0000313" key="3">
    <source>
        <dbReference type="Proteomes" id="UP000000758"/>
    </source>
</evidence>
<dbReference type="Gene3D" id="3.30.1330.30">
    <property type="match status" value="1"/>
</dbReference>
<dbReference type="InterPro" id="IPR029064">
    <property type="entry name" value="Ribosomal_eL30-like_sf"/>
</dbReference>
<accession>A0RY88</accession>
<dbReference type="InterPro" id="IPR042226">
    <property type="entry name" value="eFR1_2_sf"/>
</dbReference>
<sequence>MKARTPEVPPREWLAVNQFLHGLKKAGSPCVSIYYRHGKRREAASRLGGLPGAREIAGGMAEALMRPGGAPAPLGGSSRTACVFGWMEGGTVRISAMAVSMRLPHMCVQGRRPYTKPVRDILKTGRRVVLVVLDQQSAWIREFTGGKVTAEERLGTHLQGRHKKGGQSQKRFLRARQGGIRAFLSRVEGKVSEMAGGADLVLIGGPGQAKTGLEGIMRAGVLGRCRIIEGVSKSTPEQEIHRRMIARLYRLRRRRVEGIMRRYEDLVREGLAAHSNGAILAALKRGAVETLIVSAEYHTGPQFRRISAMLELAEGTGARTEFVSAPALISRLEMDGSALAILRYAGGRSRANH</sequence>